<keyword evidence="3" id="KW-1185">Reference proteome</keyword>
<dbReference type="PROSITE" id="PS51257">
    <property type="entry name" value="PROKAR_LIPOPROTEIN"/>
    <property type="match status" value="1"/>
</dbReference>
<dbReference type="Proteomes" id="UP000324143">
    <property type="component" value="Unassembled WGS sequence"/>
</dbReference>
<gene>
    <name evidence="2" type="ORF">FXF47_03220</name>
</gene>
<evidence type="ECO:0000313" key="2">
    <source>
        <dbReference type="EMBL" id="TYB31621.1"/>
    </source>
</evidence>
<dbReference type="Gene3D" id="3.40.190.10">
    <property type="entry name" value="Periplasmic binding protein-like II"/>
    <property type="match status" value="1"/>
</dbReference>
<reference evidence="2" key="1">
    <citation type="submission" date="2019-08" db="EMBL/GenBank/DDBJ databases">
        <title>Genomic characterization of a novel candidate phylum (ARYD3) from a high temperature, high salinity tertiary oil reservoir in north central Oklahoma, USA.</title>
        <authorList>
            <person name="Youssef N.H."/>
            <person name="Yadav A."/>
            <person name="Elshahed M.S."/>
        </authorList>
    </citation>
    <scope>NUCLEOTIDE SEQUENCE [LARGE SCALE GENOMIC DNA]</scope>
    <source>
        <strain evidence="2">ARYD3</strain>
    </source>
</reference>
<sequence>MRLRNILIFALIIGVLSLGLVGCSQKPKAKKSINFGYVQWPGVTVKTHLVKKLADYMGYDTKMIAGTQQVVMKGMETKDIDVFPGVWLPSMKTNLKPYQDKGVIELVKPNLKDCLYITAVNKEAWEAGVKTFEDLKKHAAKFDKKIYGIEPGNDGNKIVKNKIIPEYNLNGWELVPSSTGGMLSSVKSRLQKGKWVAFNAWKPHYMNVMFDIKYLEDPKNVWPDGGKSTVYTAIRNGYSKEDPNFYKFLQNFELKVETQNRLIYEYKKGGEDEEGRNPEEVVEEWIANNLDTVEKWVKDVKALNGEEAIKAISENAKK</sequence>
<dbReference type="GO" id="GO:0022857">
    <property type="term" value="F:transmembrane transporter activity"/>
    <property type="evidence" value="ECO:0007669"/>
    <property type="project" value="InterPro"/>
</dbReference>
<accession>A0A5D0MJC1</accession>
<dbReference type="GO" id="GO:0043190">
    <property type="term" value="C:ATP-binding cassette (ABC) transporter complex"/>
    <property type="evidence" value="ECO:0007669"/>
    <property type="project" value="InterPro"/>
</dbReference>
<dbReference type="InterPro" id="IPR007210">
    <property type="entry name" value="ABC_Gly_betaine_transp_sub-bd"/>
</dbReference>
<dbReference type="AlphaFoldDB" id="A0A5D0MJC1"/>
<dbReference type="Pfam" id="PF04069">
    <property type="entry name" value="OpuAC"/>
    <property type="match status" value="1"/>
</dbReference>
<dbReference type="SUPFAM" id="SSF53850">
    <property type="entry name" value="Periplasmic binding protein-like II"/>
    <property type="match status" value="1"/>
</dbReference>
<dbReference type="EMBL" id="VSIX01000032">
    <property type="protein sequence ID" value="TYB31621.1"/>
    <property type="molecule type" value="Genomic_DNA"/>
</dbReference>
<proteinExistence type="predicted"/>
<dbReference type="Gene3D" id="3.40.190.100">
    <property type="entry name" value="Glycine betaine-binding periplasmic protein, domain 2"/>
    <property type="match status" value="1"/>
</dbReference>
<evidence type="ECO:0000313" key="3">
    <source>
        <dbReference type="Proteomes" id="UP000324143"/>
    </source>
</evidence>
<name>A0A5D0MJC1_9BACT</name>
<evidence type="ECO:0000259" key="1">
    <source>
        <dbReference type="Pfam" id="PF04069"/>
    </source>
</evidence>
<comment type="caution">
    <text evidence="2">The sequence shown here is derived from an EMBL/GenBank/DDBJ whole genome shotgun (WGS) entry which is preliminary data.</text>
</comment>
<organism evidence="2 3">
    <name type="scientific">Candidatus Mcinerneyibacterium aminivorans</name>
    <dbReference type="NCBI Taxonomy" id="2703815"/>
    <lineage>
        <taxon>Bacteria</taxon>
        <taxon>Candidatus Macinerneyibacteriota</taxon>
        <taxon>Candidatus Mcinerneyibacteria</taxon>
        <taxon>Candidatus Mcinerneyibacteriales</taxon>
        <taxon>Candidatus Mcinerneyibacteriaceae</taxon>
        <taxon>Candidatus Mcinerneyibacterium</taxon>
    </lineage>
</organism>
<protein>
    <submittedName>
        <fullName evidence="2">Glycine/betaine ABC transporter substrate-binding protein</fullName>
    </submittedName>
</protein>
<feature type="domain" description="ABC-type glycine betaine transport system substrate-binding" evidence="1">
    <location>
        <begin position="31"/>
        <end position="288"/>
    </location>
</feature>